<feature type="transmembrane region" description="Helical" evidence="1">
    <location>
        <begin position="105"/>
        <end position="126"/>
    </location>
</feature>
<evidence type="ECO:0000256" key="1">
    <source>
        <dbReference type="SAM" id="Phobius"/>
    </source>
</evidence>
<dbReference type="PANTHER" id="PTHR39430:SF1">
    <property type="entry name" value="PROTEASE"/>
    <property type="match status" value="1"/>
</dbReference>
<dbReference type="GO" id="GO:0004175">
    <property type="term" value="F:endopeptidase activity"/>
    <property type="evidence" value="ECO:0007669"/>
    <property type="project" value="UniProtKB-ARBA"/>
</dbReference>
<reference evidence="4" key="1">
    <citation type="submission" date="2011-02" db="EMBL/GenBank/DDBJ databases">
        <title>Complete sequence of Methanobacterium sp. AL-21.</title>
        <authorList>
            <consortium name="US DOE Joint Genome Institute"/>
            <person name="Lucas S."/>
            <person name="Copeland A."/>
            <person name="Lapidus A."/>
            <person name="Cheng J.-F."/>
            <person name="Goodwin L."/>
            <person name="Pitluck S."/>
            <person name="Chertkov O."/>
            <person name="Detter J.C."/>
            <person name="Han C."/>
            <person name="Tapia R."/>
            <person name="Land M."/>
            <person name="Hauser L."/>
            <person name="Kyrpides N."/>
            <person name="Ivanova N."/>
            <person name="Mikhailova N."/>
            <person name="Pagani I."/>
            <person name="Cadillo-Quiroz H."/>
            <person name="Imachi H."/>
            <person name="Zinder S."/>
            <person name="Liu W."/>
            <person name="Woyke T."/>
        </authorList>
    </citation>
    <scope>NUCLEOTIDE SEQUENCE [LARGE SCALE GENOMIC DNA]</scope>
    <source>
        <strain evidence="4">AL-21</strain>
    </source>
</reference>
<feature type="transmembrane region" description="Helical" evidence="1">
    <location>
        <begin position="265"/>
        <end position="283"/>
    </location>
</feature>
<dbReference type="PANTHER" id="PTHR39430">
    <property type="entry name" value="MEMBRANE-ASSOCIATED PROTEASE-RELATED"/>
    <property type="match status" value="1"/>
</dbReference>
<protein>
    <submittedName>
        <fullName evidence="3">Abortive infection protein</fullName>
    </submittedName>
</protein>
<feature type="transmembrane region" description="Helical" evidence="1">
    <location>
        <begin position="61"/>
        <end position="85"/>
    </location>
</feature>
<dbReference type="AlphaFoldDB" id="F0T6Y2"/>
<evidence type="ECO:0000313" key="3">
    <source>
        <dbReference type="EMBL" id="ADZ09502.1"/>
    </source>
</evidence>
<dbReference type="KEGG" id="mel:Metbo_1260"/>
<feature type="transmembrane region" description="Helical" evidence="1">
    <location>
        <begin position="203"/>
        <end position="222"/>
    </location>
</feature>
<reference evidence="3 4" key="2">
    <citation type="journal article" date="2014" name="Int. J. Syst. Evol. Microbiol.">
        <title>Methanobacterium paludis sp. nov. and a novel strain of Methanobacterium lacus isolated from northern peatlands.</title>
        <authorList>
            <person name="Cadillo-Quiroz H."/>
            <person name="Brauer S.L."/>
            <person name="Goodson N."/>
            <person name="Yavitt J.B."/>
            <person name="Zinder S.H."/>
        </authorList>
    </citation>
    <scope>NUCLEOTIDE SEQUENCE [LARGE SCALE GENOMIC DNA]</scope>
    <source>
        <strain evidence="3 4">AL-21</strain>
    </source>
</reference>
<gene>
    <name evidence="3" type="ordered locus">Metbo_1260</name>
</gene>
<feature type="transmembrane region" description="Helical" evidence="1">
    <location>
        <begin position="138"/>
        <end position="154"/>
    </location>
</feature>
<accession>F0T6Y2</accession>
<feature type="transmembrane region" description="Helical" evidence="1">
    <location>
        <begin position="174"/>
        <end position="191"/>
    </location>
</feature>
<feature type="transmembrane region" description="Helical" evidence="1">
    <location>
        <begin position="15"/>
        <end position="40"/>
    </location>
</feature>
<keyword evidence="4" id="KW-1185">Reference proteome</keyword>
<dbReference type="Proteomes" id="UP000007490">
    <property type="component" value="Chromosome"/>
</dbReference>
<keyword evidence="1" id="KW-0812">Transmembrane</keyword>
<dbReference type="InterPro" id="IPR003675">
    <property type="entry name" value="Rce1/LyrA-like_dom"/>
</dbReference>
<name>F0T6Y2_METLA</name>
<dbReference type="eggNOG" id="arCOG09164">
    <property type="taxonomic scope" value="Archaea"/>
</dbReference>
<dbReference type="HOGENOM" id="CLU_052492_2_0_2"/>
<evidence type="ECO:0000259" key="2">
    <source>
        <dbReference type="Pfam" id="PF02517"/>
    </source>
</evidence>
<dbReference type="OrthoDB" id="77703at2157"/>
<proteinExistence type="predicted"/>
<evidence type="ECO:0000313" key="4">
    <source>
        <dbReference type="Proteomes" id="UP000007490"/>
    </source>
</evidence>
<dbReference type="GO" id="GO:0080120">
    <property type="term" value="P:CAAX-box protein maturation"/>
    <property type="evidence" value="ECO:0007669"/>
    <property type="project" value="UniProtKB-ARBA"/>
</dbReference>
<keyword evidence="1" id="KW-0472">Membrane</keyword>
<feature type="domain" description="CAAX prenyl protease 2/Lysostaphin resistance protein A-like" evidence="2">
    <location>
        <begin position="143"/>
        <end position="239"/>
    </location>
</feature>
<dbReference type="STRING" id="877455.Metbo_1260"/>
<keyword evidence="1" id="KW-1133">Transmembrane helix</keyword>
<sequence>METFLDQANKGKTSIIRYVVGIFIIYFFIYIVGAVVQFLVAMAMGSTVELGRFNISSISPLAYFVVTMCPAICGIIGVFISVRFIHQRPFSTLVTPFKKINAKPILYGFGFFFLLLVLSDIILGGLNTSNIHFNANNISQWLYFLPFILILIPLQTTSEELTYRGYWMQGTGLLTRNFFILALINGILFLLPHIVNPEITAGGILAMVYYVVVGFSLAYITLKSGTLELAIGMHAANNIYESAIIHPQASILQTPSLFTQAIDPIYELLTIIVIMVVFYLVTFKIKPQWKRC</sequence>
<organism evidence="3 4">
    <name type="scientific">Methanobacterium lacus (strain AL-21)</name>
    <dbReference type="NCBI Taxonomy" id="877455"/>
    <lineage>
        <taxon>Archaea</taxon>
        <taxon>Methanobacteriati</taxon>
        <taxon>Methanobacteriota</taxon>
        <taxon>Methanomada group</taxon>
        <taxon>Methanobacteria</taxon>
        <taxon>Methanobacteriales</taxon>
        <taxon>Methanobacteriaceae</taxon>
        <taxon>Methanobacterium</taxon>
    </lineage>
</organism>
<dbReference type="Pfam" id="PF02517">
    <property type="entry name" value="Rce1-like"/>
    <property type="match status" value="1"/>
</dbReference>
<dbReference type="RefSeq" id="WP_013644853.1">
    <property type="nucleotide sequence ID" value="NC_015216.1"/>
</dbReference>
<dbReference type="GeneID" id="10277711"/>
<dbReference type="EMBL" id="CP002551">
    <property type="protein sequence ID" value="ADZ09502.1"/>
    <property type="molecule type" value="Genomic_DNA"/>
</dbReference>